<dbReference type="PANTHER" id="PTHR44196">
    <property type="entry name" value="DEHYDROGENASE/REDUCTASE SDR FAMILY MEMBER 7B"/>
    <property type="match status" value="1"/>
</dbReference>
<evidence type="ECO:0000259" key="4">
    <source>
        <dbReference type="SMART" id="SM00822"/>
    </source>
</evidence>
<evidence type="ECO:0000313" key="6">
    <source>
        <dbReference type="Proteomes" id="UP000607311"/>
    </source>
</evidence>
<dbReference type="InterPro" id="IPR036291">
    <property type="entry name" value="NAD(P)-bd_dom_sf"/>
</dbReference>
<dbReference type="InterPro" id="IPR002347">
    <property type="entry name" value="SDR_fam"/>
</dbReference>
<keyword evidence="6" id="KW-1185">Reference proteome</keyword>
<dbReference type="AlphaFoldDB" id="A0A9W5XLS5"/>
<dbReference type="RefSeq" id="WP_093410956.1">
    <property type="nucleotide sequence ID" value="NZ_BOPD01000028.1"/>
</dbReference>
<dbReference type="SMART" id="SM00822">
    <property type="entry name" value="PKS_KR"/>
    <property type="match status" value="1"/>
</dbReference>
<dbReference type="PRINTS" id="PR00080">
    <property type="entry name" value="SDRFAMILY"/>
</dbReference>
<dbReference type="Pfam" id="PF00106">
    <property type="entry name" value="adh_short"/>
    <property type="match status" value="1"/>
</dbReference>
<dbReference type="PANTHER" id="PTHR44196:SF1">
    <property type="entry name" value="DEHYDROGENASE_REDUCTASE SDR FAMILY MEMBER 7B"/>
    <property type="match status" value="1"/>
</dbReference>
<reference evidence="5" key="1">
    <citation type="submission" date="2021-01" db="EMBL/GenBank/DDBJ databases">
        <title>Whole genome shotgun sequence of Verrucosispora sediminis NBRC 107745.</title>
        <authorList>
            <person name="Komaki H."/>
            <person name="Tamura T."/>
        </authorList>
    </citation>
    <scope>NUCLEOTIDE SEQUENCE</scope>
    <source>
        <strain evidence="5">NBRC 107745</strain>
    </source>
</reference>
<dbReference type="GO" id="GO:0016020">
    <property type="term" value="C:membrane"/>
    <property type="evidence" value="ECO:0007669"/>
    <property type="project" value="TreeGrafter"/>
</dbReference>
<evidence type="ECO:0000256" key="3">
    <source>
        <dbReference type="RuleBase" id="RU000363"/>
    </source>
</evidence>
<dbReference type="EMBL" id="BOPD01000028">
    <property type="protein sequence ID" value="GIJ35284.1"/>
    <property type="molecule type" value="Genomic_DNA"/>
</dbReference>
<dbReference type="InterPro" id="IPR057326">
    <property type="entry name" value="KR_dom"/>
</dbReference>
<feature type="domain" description="Ketoreductase" evidence="4">
    <location>
        <begin position="6"/>
        <end position="143"/>
    </location>
</feature>
<dbReference type="Proteomes" id="UP000607311">
    <property type="component" value="Unassembled WGS sequence"/>
</dbReference>
<evidence type="ECO:0000256" key="2">
    <source>
        <dbReference type="ARBA" id="ARBA00023002"/>
    </source>
</evidence>
<evidence type="ECO:0000313" key="5">
    <source>
        <dbReference type="EMBL" id="GIJ35284.1"/>
    </source>
</evidence>
<protein>
    <submittedName>
        <fullName evidence="5">Short-chain dehydrogenase</fullName>
    </submittedName>
</protein>
<dbReference type="SUPFAM" id="SSF51735">
    <property type="entry name" value="NAD(P)-binding Rossmann-fold domains"/>
    <property type="match status" value="1"/>
</dbReference>
<dbReference type="Gene3D" id="3.40.50.720">
    <property type="entry name" value="NAD(P)-binding Rossmann-like Domain"/>
    <property type="match status" value="1"/>
</dbReference>
<gene>
    <name evidence="5" type="ORF">Vse01_44320</name>
</gene>
<sequence>MNLAGRTILVTGGARGIGRELTRQLVERGAQVVAVGRDYGQLAALEAEHRGRVHPWTVDLANPDAVDAFIGEVTDRHPALSVVINNAGVQTLTDFLGADPHSLRPAVRREVAVNLDAVIALSTGLLPHLRRQPSAAIVNVSTGLALAPKQSAPVYCATKAGVRTFTRALRYQCQDAAPDVRVIDAVMALVDTDMTHGRGRGKISASQAAAAVLDGMRRGGDEIYVGRTKLLRTIMRLSPTLGYRVLRNG</sequence>
<accession>A0A9W5XLS5</accession>
<name>A0A9W5XLS5_9ACTN</name>
<dbReference type="OrthoDB" id="3212478at2"/>
<evidence type="ECO:0000256" key="1">
    <source>
        <dbReference type="ARBA" id="ARBA00006484"/>
    </source>
</evidence>
<proteinExistence type="inferred from homology"/>
<dbReference type="PRINTS" id="PR00081">
    <property type="entry name" value="GDHRDH"/>
</dbReference>
<organism evidence="5 6">
    <name type="scientific">Micromonospora sediminimaris</name>
    <dbReference type="NCBI Taxonomy" id="547162"/>
    <lineage>
        <taxon>Bacteria</taxon>
        <taxon>Bacillati</taxon>
        <taxon>Actinomycetota</taxon>
        <taxon>Actinomycetes</taxon>
        <taxon>Micromonosporales</taxon>
        <taxon>Micromonosporaceae</taxon>
        <taxon>Micromonospora</taxon>
    </lineage>
</organism>
<keyword evidence="2" id="KW-0560">Oxidoreductase</keyword>
<comment type="similarity">
    <text evidence="1 3">Belongs to the short-chain dehydrogenases/reductases (SDR) family.</text>
</comment>
<comment type="caution">
    <text evidence="5">The sequence shown here is derived from an EMBL/GenBank/DDBJ whole genome shotgun (WGS) entry which is preliminary data.</text>
</comment>
<dbReference type="GO" id="GO:0016491">
    <property type="term" value="F:oxidoreductase activity"/>
    <property type="evidence" value="ECO:0007669"/>
    <property type="project" value="UniProtKB-KW"/>
</dbReference>